<dbReference type="Gramene" id="mRNA:HanXRQr2_Chr13g0594441">
    <property type="protein sequence ID" value="CDS:HanXRQr2_Chr13g0594441.1"/>
    <property type="gene ID" value="HanXRQr2_Chr13g0594441"/>
</dbReference>
<dbReference type="EMBL" id="MNCJ02000328">
    <property type="protein sequence ID" value="KAF5773936.1"/>
    <property type="molecule type" value="Genomic_DNA"/>
</dbReference>
<evidence type="ECO:0000313" key="1">
    <source>
        <dbReference type="EMBL" id="KAF5773936.1"/>
    </source>
</evidence>
<accession>A0A9K3HCF6</accession>
<reference evidence="1" key="1">
    <citation type="journal article" date="2017" name="Nature">
        <title>The sunflower genome provides insights into oil metabolism, flowering and Asterid evolution.</title>
        <authorList>
            <person name="Badouin H."/>
            <person name="Gouzy J."/>
            <person name="Grassa C.J."/>
            <person name="Murat F."/>
            <person name="Staton S.E."/>
            <person name="Cottret L."/>
            <person name="Lelandais-Briere C."/>
            <person name="Owens G.L."/>
            <person name="Carrere S."/>
            <person name="Mayjonade B."/>
            <person name="Legrand L."/>
            <person name="Gill N."/>
            <person name="Kane N.C."/>
            <person name="Bowers J.E."/>
            <person name="Hubner S."/>
            <person name="Bellec A."/>
            <person name="Berard A."/>
            <person name="Berges H."/>
            <person name="Blanchet N."/>
            <person name="Boniface M.C."/>
            <person name="Brunel D."/>
            <person name="Catrice O."/>
            <person name="Chaidir N."/>
            <person name="Claudel C."/>
            <person name="Donnadieu C."/>
            <person name="Faraut T."/>
            <person name="Fievet G."/>
            <person name="Helmstetter N."/>
            <person name="King M."/>
            <person name="Knapp S.J."/>
            <person name="Lai Z."/>
            <person name="Le Paslier M.C."/>
            <person name="Lippi Y."/>
            <person name="Lorenzon L."/>
            <person name="Mandel J.R."/>
            <person name="Marage G."/>
            <person name="Marchand G."/>
            <person name="Marquand E."/>
            <person name="Bret-Mestries E."/>
            <person name="Morien E."/>
            <person name="Nambeesan S."/>
            <person name="Nguyen T."/>
            <person name="Pegot-Espagnet P."/>
            <person name="Pouilly N."/>
            <person name="Raftis F."/>
            <person name="Sallet E."/>
            <person name="Schiex T."/>
            <person name="Thomas J."/>
            <person name="Vandecasteele C."/>
            <person name="Vares D."/>
            <person name="Vear F."/>
            <person name="Vautrin S."/>
            <person name="Crespi M."/>
            <person name="Mangin B."/>
            <person name="Burke J.M."/>
            <person name="Salse J."/>
            <person name="Munos S."/>
            <person name="Vincourt P."/>
            <person name="Rieseberg L.H."/>
            <person name="Langlade N.B."/>
        </authorList>
    </citation>
    <scope>NUCLEOTIDE SEQUENCE</scope>
    <source>
        <tissue evidence="1">Leaves</tissue>
    </source>
</reference>
<evidence type="ECO:0000313" key="2">
    <source>
        <dbReference type="Proteomes" id="UP000215914"/>
    </source>
</evidence>
<reference evidence="1" key="2">
    <citation type="submission" date="2020-06" db="EMBL/GenBank/DDBJ databases">
        <title>Helianthus annuus Genome sequencing and assembly Release 2.</title>
        <authorList>
            <person name="Gouzy J."/>
            <person name="Langlade N."/>
            <person name="Munos S."/>
        </authorList>
    </citation>
    <scope>NUCLEOTIDE SEQUENCE</scope>
    <source>
        <tissue evidence="1">Leaves</tissue>
    </source>
</reference>
<comment type="caution">
    <text evidence="1">The sequence shown here is derived from an EMBL/GenBank/DDBJ whole genome shotgun (WGS) entry which is preliminary data.</text>
</comment>
<sequence>MAEVEQKNNILQSYHDSSYILERIFNIKLDDNDSKKNKKEIGSEYHQVPPPLEKNYTFYDDEMVVKAFDMVDHLPENIDVTYSKSDDVGDSEVVSKVVESVLKEDSTKTDMSESQVEDEESFHKNYLKNSKSEINTNDDPIMLAYYIVRSDKLISDVEVPIQNVIAEKIDKVFKLVEIEKSKIDKFAGKPSVKSFYNKPSYQRKTQRLGWVIERNKIKRNELKRQNFRKI</sequence>
<organism evidence="1 2">
    <name type="scientific">Helianthus annuus</name>
    <name type="common">Common sunflower</name>
    <dbReference type="NCBI Taxonomy" id="4232"/>
    <lineage>
        <taxon>Eukaryota</taxon>
        <taxon>Viridiplantae</taxon>
        <taxon>Streptophyta</taxon>
        <taxon>Embryophyta</taxon>
        <taxon>Tracheophyta</taxon>
        <taxon>Spermatophyta</taxon>
        <taxon>Magnoliopsida</taxon>
        <taxon>eudicotyledons</taxon>
        <taxon>Gunneridae</taxon>
        <taxon>Pentapetalae</taxon>
        <taxon>asterids</taxon>
        <taxon>campanulids</taxon>
        <taxon>Asterales</taxon>
        <taxon>Asteraceae</taxon>
        <taxon>Asteroideae</taxon>
        <taxon>Heliantheae alliance</taxon>
        <taxon>Heliantheae</taxon>
        <taxon>Helianthus</taxon>
    </lineage>
</organism>
<keyword evidence="2" id="KW-1185">Reference proteome</keyword>
<name>A0A9K3HCF6_HELAN</name>
<proteinExistence type="predicted"/>
<gene>
    <name evidence="1" type="ORF">HanXRQr2_Chr13g0594441</name>
</gene>
<protein>
    <submittedName>
        <fullName evidence="1">Uncharacterized protein</fullName>
    </submittedName>
</protein>
<dbReference type="AlphaFoldDB" id="A0A9K3HCF6"/>
<dbReference type="Proteomes" id="UP000215914">
    <property type="component" value="Unassembled WGS sequence"/>
</dbReference>